<accession>A0A6A6LHP9</accession>
<reference evidence="1 2" key="1">
    <citation type="journal article" date="2020" name="Mol. Plant">
        <title>The Chromosome-Based Rubber Tree Genome Provides New Insights into Spurge Genome Evolution and Rubber Biosynthesis.</title>
        <authorList>
            <person name="Liu J."/>
            <person name="Shi C."/>
            <person name="Shi C.C."/>
            <person name="Li W."/>
            <person name="Zhang Q.J."/>
            <person name="Zhang Y."/>
            <person name="Li K."/>
            <person name="Lu H.F."/>
            <person name="Shi C."/>
            <person name="Zhu S.T."/>
            <person name="Xiao Z.Y."/>
            <person name="Nan H."/>
            <person name="Yue Y."/>
            <person name="Zhu X.G."/>
            <person name="Wu Y."/>
            <person name="Hong X.N."/>
            <person name="Fan G.Y."/>
            <person name="Tong Y."/>
            <person name="Zhang D."/>
            <person name="Mao C.L."/>
            <person name="Liu Y.L."/>
            <person name="Hao S.J."/>
            <person name="Liu W.Q."/>
            <person name="Lv M.Q."/>
            <person name="Zhang H.B."/>
            <person name="Liu Y."/>
            <person name="Hu-Tang G.R."/>
            <person name="Wang J.P."/>
            <person name="Wang J.H."/>
            <person name="Sun Y.H."/>
            <person name="Ni S.B."/>
            <person name="Chen W.B."/>
            <person name="Zhang X.C."/>
            <person name="Jiao Y.N."/>
            <person name="Eichler E.E."/>
            <person name="Li G.H."/>
            <person name="Liu X."/>
            <person name="Gao L.Z."/>
        </authorList>
    </citation>
    <scope>NUCLEOTIDE SEQUENCE [LARGE SCALE GENOMIC DNA]</scope>
    <source>
        <strain evidence="2">cv. GT1</strain>
        <tissue evidence="1">Leaf</tissue>
    </source>
</reference>
<evidence type="ECO:0000313" key="2">
    <source>
        <dbReference type="Proteomes" id="UP000467840"/>
    </source>
</evidence>
<evidence type="ECO:0000313" key="1">
    <source>
        <dbReference type="EMBL" id="KAF2300045.1"/>
    </source>
</evidence>
<name>A0A6A6LHP9_HEVBR</name>
<dbReference type="AlphaFoldDB" id="A0A6A6LHP9"/>
<gene>
    <name evidence="1" type="ORF">GH714_007475</name>
</gene>
<sequence length="218" mass="24095">MPAKGGPKAVPCYLDLDVMRPTFGLVTTTIAKGLSYTLEFSEWWKIRAETSLNPQLGHLPLGLCSISETIDITNCDNPEWTPQAPSDILVVKLLVAPVSSNFRPLTSKDPIEPTYKSNKSLKKEPSNSIATAPQFTFRLLELSKFERPLAILELSFLSTSTVISPSLDPALIQLSPISLLLQTLLSDNDRAYLCTLCTNLAHLLKSYQKVTCEDRSLE</sequence>
<dbReference type="Proteomes" id="UP000467840">
    <property type="component" value="Chromosome 4"/>
</dbReference>
<protein>
    <submittedName>
        <fullName evidence="1">Uncharacterized protein</fullName>
    </submittedName>
</protein>
<dbReference type="EMBL" id="JAAGAX010000010">
    <property type="protein sequence ID" value="KAF2300045.1"/>
    <property type="molecule type" value="Genomic_DNA"/>
</dbReference>
<organism evidence="1 2">
    <name type="scientific">Hevea brasiliensis</name>
    <name type="common">Para rubber tree</name>
    <name type="synonym">Siphonia brasiliensis</name>
    <dbReference type="NCBI Taxonomy" id="3981"/>
    <lineage>
        <taxon>Eukaryota</taxon>
        <taxon>Viridiplantae</taxon>
        <taxon>Streptophyta</taxon>
        <taxon>Embryophyta</taxon>
        <taxon>Tracheophyta</taxon>
        <taxon>Spermatophyta</taxon>
        <taxon>Magnoliopsida</taxon>
        <taxon>eudicotyledons</taxon>
        <taxon>Gunneridae</taxon>
        <taxon>Pentapetalae</taxon>
        <taxon>rosids</taxon>
        <taxon>fabids</taxon>
        <taxon>Malpighiales</taxon>
        <taxon>Euphorbiaceae</taxon>
        <taxon>Crotonoideae</taxon>
        <taxon>Micrandreae</taxon>
        <taxon>Hevea</taxon>
    </lineage>
</organism>
<keyword evidence="2" id="KW-1185">Reference proteome</keyword>
<proteinExistence type="predicted"/>
<comment type="caution">
    <text evidence="1">The sequence shown here is derived from an EMBL/GenBank/DDBJ whole genome shotgun (WGS) entry which is preliminary data.</text>
</comment>